<dbReference type="Pfam" id="PF02096">
    <property type="entry name" value="60KD_IMP"/>
    <property type="match status" value="1"/>
</dbReference>
<dbReference type="PANTHER" id="PTHR12428">
    <property type="entry name" value="OXA1"/>
    <property type="match status" value="1"/>
</dbReference>
<feature type="transmembrane region" description="Helical" evidence="13">
    <location>
        <begin position="424"/>
        <end position="445"/>
    </location>
</feature>
<evidence type="ECO:0000256" key="1">
    <source>
        <dbReference type="ARBA" id="ARBA00004429"/>
    </source>
</evidence>
<evidence type="ECO:0000256" key="13">
    <source>
        <dbReference type="HAMAP-Rule" id="MF_01810"/>
    </source>
</evidence>
<evidence type="ECO:0000259" key="16">
    <source>
        <dbReference type="Pfam" id="PF02096"/>
    </source>
</evidence>
<dbReference type="Pfam" id="PF14849">
    <property type="entry name" value="YidC_periplas"/>
    <property type="match status" value="1"/>
</dbReference>
<evidence type="ECO:0000313" key="19">
    <source>
        <dbReference type="Proteomes" id="UP001354989"/>
    </source>
</evidence>
<keyword evidence="7 13" id="KW-0653">Protein transport</keyword>
<evidence type="ECO:0000256" key="14">
    <source>
        <dbReference type="SAM" id="MobiDB-lite"/>
    </source>
</evidence>
<feature type="compositionally biased region" description="Basic and acidic residues" evidence="14">
    <location>
        <begin position="566"/>
        <end position="576"/>
    </location>
</feature>
<accession>A0ABN6LCD3</accession>
<dbReference type="RefSeq" id="WP_332921633.1">
    <property type="nucleotide sequence ID" value="NZ_AP025292.1"/>
</dbReference>
<dbReference type="NCBIfam" id="TIGR03593">
    <property type="entry name" value="yidC_nterm"/>
    <property type="match status" value="1"/>
</dbReference>
<dbReference type="PRINTS" id="PR00701">
    <property type="entry name" value="60KDINNERMP"/>
</dbReference>
<comment type="subunit">
    <text evidence="13">Interacts with the Sec translocase complex via SecD. Specifically interacts with transmembrane segments of nascent integral membrane proteins during membrane integration.</text>
</comment>
<comment type="similarity">
    <text evidence="2 13">Belongs to the OXA1/ALB3/YidC family. Type 1 subfamily.</text>
</comment>
<dbReference type="InterPro" id="IPR038221">
    <property type="entry name" value="YidC_periplasmic_sf"/>
</dbReference>
<feature type="region of interest" description="Disordered" evidence="14">
    <location>
        <begin position="566"/>
        <end position="600"/>
    </location>
</feature>
<protein>
    <recommendedName>
        <fullName evidence="3 13">Membrane protein insertase YidC</fullName>
    </recommendedName>
    <alternativeName>
        <fullName evidence="12 13">Foldase YidC</fullName>
    </alternativeName>
    <alternativeName>
        <fullName evidence="11 13">Membrane integrase YidC</fullName>
    </alternativeName>
    <alternativeName>
        <fullName evidence="13">Membrane protein YidC</fullName>
    </alternativeName>
</protein>
<dbReference type="Gene3D" id="2.70.98.90">
    <property type="match status" value="1"/>
</dbReference>
<dbReference type="InterPro" id="IPR028053">
    <property type="entry name" value="Membr_insert_YidC_N"/>
</dbReference>
<feature type="transmembrane region" description="Helical" evidence="13">
    <location>
        <begin position="359"/>
        <end position="379"/>
    </location>
</feature>
<evidence type="ECO:0000256" key="4">
    <source>
        <dbReference type="ARBA" id="ARBA00022448"/>
    </source>
</evidence>
<feature type="domain" description="Membrane insertase YidC N-terminal" evidence="17">
    <location>
        <begin position="85"/>
        <end position="344"/>
    </location>
</feature>
<dbReference type="PANTHER" id="PTHR12428:SF65">
    <property type="entry name" value="CYTOCHROME C OXIDASE ASSEMBLY PROTEIN COX18, MITOCHONDRIAL"/>
    <property type="match status" value="1"/>
</dbReference>
<keyword evidence="8 13" id="KW-1133">Transmembrane helix</keyword>
<dbReference type="CDD" id="cd19961">
    <property type="entry name" value="EcYidC-like_peri"/>
    <property type="match status" value="1"/>
</dbReference>
<dbReference type="InterPro" id="IPR019998">
    <property type="entry name" value="Membr_insert_YidC"/>
</dbReference>
<evidence type="ECO:0000256" key="8">
    <source>
        <dbReference type="ARBA" id="ARBA00022989"/>
    </source>
</evidence>
<evidence type="ECO:0000256" key="15">
    <source>
        <dbReference type="SAM" id="SignalP"/>
    </source>
</evidence>
<keyword evidence="4 13" id="KW-0813">Transport</keyword>
<evidence type="ECO:0000256" key="9">
    <source>
        <dbReference type="ARBA" id="ARBA00023136"/>
    </source>
</evidence>
<dbReference type="EMBL" id="AP025292">
    <property type="protein sequence ID" value="BDC99038.1"/>
    <property type="molecule type" value="Genomic_DNA"/>
</dbReference>
<dbReference type="InterPro" id="IPR028055">
    <property type="entry name" value="YidC/Oxa/ALB_C"/>
</dbReference>
<evidence type="ECO:0000313" key="18">
    <source>
        <dbReference type="EMBL" id="BDC99038.1"/>
    </source>
</evidence>
<evidence type="ECO:0000259" key="17">
    <source>
        <dbReference type="Pfam" id="PF14849"/>
    </source>
</evidence>
<feature type="signal peptide" evidence="15">
    <location>
        <begin position="1"/>
        <end position="30"/>
    </location>
</feature>
<keyword evidence="6 13" id="KW-0812">Transmembrane</keyword>
<feature type="transmembrane region" description="Helical" evidence="13">
    <location>
        <begin position="516"/>
        <end position="538"/>
    </location>
</feature>
<keyword evidence="15" id="KW-0732">Signal</keyword>
<dbReference type="InterPro" id="IPR047196">
    <property type="entry name" value="YidC_ALB_C"/>
</dbReference>
<sequence length="600" mass="67699">MDKNQVTGLVLISALLMAYAFFFAPSTDEAKDNATPAAIEQTATTSTNTEVAAPTVLPDSLQEVINQQTYGSLASAAKGEEATATLENKFLKVVFSTKGASIKTVELKEYKTYQDKPLILVDEASSKMQKTITYNGKAVDLNQLYFSDIEQSGNKVNITLNVDGGQIVQTYELPADAYTLNSNIAFNGLSAAMDNKQIAFDWTEHMKRVEPDLESRAGARMNTSAHYYTVSKDFEELSMTAKEKEAATPKEAVKWVAFKQKFFTSSVIPSKPVTVGEVSVAPAPVGDTTIVKTAHTNFTYNTTDTQLTFFFGPNQYHVLKDVTEGFDQNLNLGWFVFKWVNKYLIIPIFHFFEGFFSNYGIIILLLVIVIKMLLFPLTYKSYLSMAKMRILQPEINEIKEQNPDDTQAQQTAQMALYSKAGVNPLSGCIPMFLQMPILFAMFRFFPNSVELRQQSFLWAHDLSTFDSIYNLPFHIPFYGDHISLFTLLMTVSTILYTKATNQNNAAMAGPMKNIQYFMPIMMIFFLNDFPAGLTYYYFLSNIITFGQTYAIRKFVDDDAIHAKMQEAKKTNKDKKGGFQSRIQEAMKQSQEMQKQKKNKK</sequence>
<feature type="domain" description="Membrane insertase YidC/Oxa/ALB C-terminal" evidence="16">
    <location>
        <begin position="359"/>
        <end position="553"/>
    </location>
</feature>
<dbReference type="InterPro" id="IPR001708">
    <property type="entry name" value="YidC/ALB3/OXA1/COX18"/>
</dbReference>
<dbReference type="NCBIfam" id="NF002356">
    <property type="entry name" value="PRK01318.2-3"/>
    <property type="match status" value="1"/>
</dbReference>
<evidence type="ECO:0000256" key="6">
    <source>
        <dbReference type="ARBA" id="ARBA00022692"/>
    </source>
</evidence>
<dbReference type="CDD" id="cd20070">
    <property type="entry name" value="5TM_YidC_Alb3"/>
    <property type="match status" value="1"/>
</dbReference>
<gene>
    <name evidence="13 18" type="primary">yidC</name>
    <name evidence="18" type="ORF">PEPS_13190</name>
</gene>
<feature type="compositionally biased region" description="Low complexity" evidence="14">
    <location>
        <begin position="583"/>
        <end position="592"/>
    </location>
</feature>
<evidence type="ECO:0000256" key="10">
    <source>
        <dbReference type="ARBA" id="ARBA00023186"/>
    </source>
</evidence>
<name>A0ABN6LCD3_9BACT</name>
<comment type="function">
    <text evidence="13">Required for the insertion and/or proper folding and/or complex formation of integral membrane proteins into the membrane. Involved in integration of membrane proteins that insert both dependently and independently of the Sec translocase complex, as well as at least some lipoproteins. Aids folding of multispanning membrane proteins.</text>
</comment>
<reference evidence="18 19" key="1">
    <citation type="submission" date="2021-12" db="EMBL/GenBank/DDBJ databases">
        <title>Genome sequencing of bacteria with rrn-lacking chromosome and rrn-plasmid.</title>
        <authorList>
            <person name="Anda M."/>
            <person name="Iwasaki W."/>
        </authorList>
    </citation>
    <scope>NUCLEOTIDE SEQUENCE [LARGE SCALE GENOMIC DNA]</scope>
    <source>
        <strain evidence="18 19">NBRC 101262</strain>
    </source>
</reference>
<feature type="chain" id="PRO_5045979993" description="Membrane protein insertase YidC" evidence="15">
    <location>
        <begin position="31"/>
        <end position="600"/>
    </location>
</feature>
<evidence type="ECO:0000256" key="3">
    <source>
        <dbReference type="ARBA" id="ARBA00015325"/>
    </source>
</evidence>
<evidence type="ECO:0000256" key="7">
    <source>
        <dbReference type="ARBA" id="ARBA00022927"/>
    </source>
</evidence>
<dbReference type="NCBIfam" id="TIGR03592">
    <property type="entry name" value="yidC_oxa1_cterm"/>
    <property type="match status" value="1"/>
</dbReference>
<organism evidence="18 19">
    <name type="scientific">Persicobacter psychrovividus</name>
    <dbReference type="NCBI Taxonomy" id="387638"/>
    <lineage>
        <taxon>Bacteria</taxon>
        <taxon>Pseudomonadati</taxon>
        <taxon>Bacteroidota</taxon>
        <taxon>Cytophagia</taxon>
        <taxon>Cytophagales</taxon>
        <taxon>Persicobacteraceae</taxon>
        <taxon>Persicobacter</taxon>
    </lineage>
</organism>
<evidence type="ECO:0000256" key="12">
    <source>
        <dbReference type="ARBA" id="ARBA00033342"/>
    </source>
</evidence>
<proteinExistence type="inferred from homology"/>
<feature type="transmembrane region" description="Helical" evidence="13">
    <location>
        <begin position="475"/>
        <end position="496"/>
    </location>
</feature>
<keyword evidence="5 13" id="KW-1003">Cell membrane</keyword>
<dbReference type="HAMAP" id="MF_01810">
    <property type="entry name" value="YidC_type1"/>
    <property type="match status" value="1"/>
</dbReference>
<dbReference type="Proteomes" id="UP001354989">
    <property type="component" value="Chromosome"/>
</dbReference>
<keyword evidence="10 13" id="KW-0143">Chaperone</keyword>
<comment type="subcellular location">
    <subcellularLocation>
        <location evidence="1">Cell inner membrane</location>
        <topology evidence="1">Multi-pass membrane protein</topology>
    </subcellularLocation>
    <subcellularLocation>
        <location evidence="13">Cell membrane</location>
        <topology evidence="13">Multi-pass membrane protein</topology>
    </subcellularLocation>
</comment>
<keyword evidence="19" id="KW-1185">Reference proteome</keyword>
<keyword evidence="9 13" id="KW-0472">Membrane</keyword>
<evidence type="ECO:0000256" key="2">
    <source>
        <dbReference type="ARBA" id="ARBA00010527"/>
    </source>
</evidence>
<evidence type="ECO:0000256" key="11">
    <source>
        <dbReference type="ARBA" id="ARBA00033245"/>
    </source>
</evidence>
<evidence type="ECO:0000256" key="5">
    <source>
        <dbReference type="ARBA" id="ARBA00022475"/>
    </source>
</evidence>